<evidence type="ECO:0000313" key="2">
    <source>
        <dbReference type="EMBL" id="PXF41226.1"/>
    </source>
</evidence>
<reference evidence="2 3" key="1">
    <citation type="journal article" date="2018" name="Mol. Biol. Evol.">
        <title>Analysis of the draft genome of the red seaweed Gracilariopsis chorda provides insights into genome size evolution in Rhodophyta.</title>
        <authorList>
            <person name="Lee J."/>
            <person name="Yang E.C."/>
            <person name="Graf L."/>
            <person name="Yang J.H."/>
            <person name="Qiu H."/>
            <person name="Zel Zion U."/>
            <person name="Chan C.X."/>
            <person name="Stephens T.G."/>
            <person name="Weber A.P.M."/>
            <person name="Boo G.H."/>
            <person name="Boo S.M."/>
            <person name="Kim K.M."/>
            <person name="Shin Y."/>
            <person name="Jung M."/>
            <person name="Lee S.J."/>
            <person name="Yim H.S."/>
            <person name="Lee J.H."/>
            <person name="Bhattacharya D."/>
            <person name="Yoon H.S."/>
        </authorList>
    </citation>
    <scope>NUCLEOTIDE SEQUENCE [LARGE SCALE GENOMIC DNA]</scope>
    <source>
        <strain evidence="2 3">SKKU-2015</strain>
        <tissue evidence="2">Whole body</tissue>
    </source>
</reference>
<dbReference type="EMBL" id="NBIV01000227">
    <property type="protein sequence ID" value="PXF41226.1"/>
    <property type="molecule type" value="Genomic_DNA"/>
</dbReference>
<proteinExistence type="predicted"/>
<feature type="region of interest" description="Disordered" evidence="1">
    <location>
        <begin position="240"/>
        <end position="268"/>
    </location>
</feature>
<gene>
    <name evidence="2" type="ORF">BWQ96_09081</name>
</gene>
<evidence type="ECO:0000313" key="3">
    <source>
        <dbReference type="Proteomes" id="UP000247409"/>
    </source>
</evidence>
<name>A0A2V3IGK1_9FLOR</name>
<dbReference type="AlphaFoldDB" id="A0A2V3IGK1"/>
<keyword evidence="3" id="KW-1185">Reference proteome</keyword>
<accession>A0A2V3IGK1</accession>
<organism evidence="2 3">
    <name type="scientific">Gracilariopsis chorda</name>
    <dbReference type="NCBI Taxonomy" id="448386"/>
    <lineage>
        <taxon>Eukaryota</taxon>
        <taxon>Rhodophyta</taxon>
        <taxon>Florideophyceae</taxon>
        <taxon>Rhodymeniophycidae</taxon>
        <taxon>Gracilariales</taxon>
        <taxon>Gracilariaceae</taxon>
        <taxon>Gracilariopsis</taxon>
    </lineage>
</organism>
<evidence type="ECO:0000256" key="1">
    <source>
        <dbReference type="SAM" id="MobiDB-lite"/>
    </source>
</evidence>
<evidence type="ECO:0008006" key="4">
    <source>
        <dbReference type="Google" id="ProtNLM"/>
    </source>
</evidence>
<dbReference type="Proteomes" id="UP000247409">
    <property type="component" value="Unassembled WGS sequence"/>
</dbReference>
<sequence length="292" mass="32586">MAAGLYNKAVHAPTREMVDGIVALYGPNQLDYLSNFLKSQLYRAYSSLEDLTTTSQGAESQMAAALRNHIRAVEPQKMLEKVLMTQRKTFLSRQTAALACRGPVPPFVERQLASIINRSRGYFSSVTFIDGTRQMEATVTSQTDASVSRRITLSTEHQTPPMCCSFSLSSSGYPCYHSAAVLCEKYGSTNLHRFIAPRHLTTAWKEQYENINFGIPPQFEVDEVMISARQLVALGKNLQVPKAIPPPKGRPVKNGGKRKKGWYERGPESRRRRSYSCSLCHMSGHDSSSCQL</sequence>
<comment type="caution">
    <text evidence="2">The sequence shown here is derived from an EMBL/GenBank/DDBJ whole genome shotgun (WGS) entry which is preliminary data.</text>
</comment>
<protein>
    <recommendedName>
        <fullName evidence="4">SWIM-type domain-containing protein</fullName>
    </recommendedName>
</protein>